<accession>A0A371P0D4</accession>
<keyword evidence="1" id="KW-0812">Transmembrane</keyword>
<feature type="transmembrane region" description="Helical" evidence="1">
    <location>
        <begin position="21"/>
        <end position="40"/>
    </location>
</feature>
<reference evidence="2 3" key="1">
    <citation type="submission" date="2018-08" db="EMBL/GenBank/DDBJ databases">
        <title>Aeromicrobium sp. M2KJ-4, whole genome shotgun sequence.</title>
        <authorList>
            <person name="Tuo L."/>
        </authorList>
    </citation>
    <scope>NUCLEOTIDE SEQUENCE [LARGE SCALE GENOMIC DNA]</scope>
    <source>
        <strain evidence="2 3">M2KJ-4</strain>
    </source>
</reference>
<gene>
    <name evidence="2" type="ORF">DX116_19650</name>
</gene>
<dbReference type="InterPro" id="IPR006311">
    <property type="entry name" value="TAT_signal"/>
</dbReference>
<protein>
    <submittedName>
        <fullName evidence="2">Uncharacterized protein</fullName>
    </submittedName>
</protein>
<feature type="transmembrane region" description="Helical" evidence="1">
    <location>
        <begin position="46"/>
        <end position="69"/>
    </location>
</feature>
<keyword evidence="1" id="KW-0472">Membrane</keyword>
<dbReference type="PROSITE" id="PS51318">
    <property type="entry name" value="TAT"/>
    <property type="match status" value="1"/>
</dbReference>
<dbReference type="RefSeq" id="WP_119705980.1">
    <property type="nucleotide sequence ID" value="NZ_JBHSOI010000001.1"/>
</dbReference>
<dbReference type="EMBL" id="QUBR01000003">
    <property type="protein sequence ID" value="REK69060.1"/>
    <property type="molecule type" value="Genomic_DNA"/>
</dbReference>
<dbReference type="OrthoDB" id="3432359at2"/>
<name>A0A371P0D4_9ACTN</name>
<evidence type="ECO:0000256" key="1">
    <source>
        <dbReference type="SAM" id="Phobius"/>
    </source>
</evidence>
<dbReference type="AlphaFoldDB" id="A0A371P0D4"/>
<sequence length="337" mass="36295">MSEPRVLRASRQHYRRWLRGSLATGGALATGLFALNVARADSVVDLIVLVAIVALTPAAALAAVAVHIASSRVTLGDGWVEYTRWRWRRTVLRVDDGLVGLLAVYKPTLSNSPPTPLLMARRAGGGPRMKLSGAYWEQADLVAVAEALGLPVRERMLDAAGYERRAPGVMPWRERHWIAFGVVGALVVTAVVAAAVVGYFAMTDRPPFDDRPPRAVSAGTTRAQDAVVRQVVAVVGGRWEAPEVSLIACQDEDDYQGWRRVVTVEPGDVPRSMTDETVSEVVAAMADQGYTHVRGSKVDDVSGSLPGAAFGEDEVALELEPRFAGLRVEGHCEVPGR</sequence>
<organism evidence="2 3">
    <name type="scientific">Aeromicrobium endophyticum</name>
    <dbReference type="NCBI Taxonomy" id="2292704"/>
    <lineage>
        <taxon>Bacteria</taxon>
        <taxon>Bacillati</taxon>
        <taxon>Actinomycetota</taxon>
        <taxon>Actinomycetes</taxon>
        <taxon>Propionibacteriales</taxon>
        <taxon>Nocardioidaceae</taxon>
        <taxon>Aeromicrobium</taxon>
    </lineage>
</organism>
<keyword evidence="1" id="KW-1133">Transmembrane helix</keyword>
<evidence type="ECO:0000313" key="3">
    <source>
        <dbReference type="Proteomes" id="UP000265581"/>
    </source>
</evidence>
<keyword evidence="3" id="KW-1185">Reference proteome</keyword>
<comment type="caution">
    <text evidence="2">The sequence shown here is derived from an EMBL/GenBank/DDBJ whole genome shotgun (WGS) entry which is preliminary data.</text>
</comment>
<feature type="transmembrane region" description="Helical" evidence="1">
    <location>
        <begin position="177"/>
        <end position="202"/>
    </location>
</feature>
<dbReference type="Proteomes" id="UP000265581">
    <property type="component" value="Unassembled WGS sequence"/>
</dbReference>
<proteinExistence type="predicted"/>
<evidence type="ECO:0000313" key="2">
    <source>
        <dbReference type="EMBL" id="REK69060.1"/>
    </source>
</evidence>